<keyword evidence="3" id="KW-1185">Reference proteome</keyword>
<name>A0A8J5SJA7_ZIZPA</name>
<keyword evidence="1" id="KW-0732">Signal</keyword>
<sequence length="145" mass="14140">MAAKSLLLLGAVLATLLVSQGVEAARELLETVHESDMKNVKPQDPQDEKWVAYGYGSGGYQPVYGNGYGVNGYGGFPAYGGGYGYGGGVGGGIGGGYGYGGGIGGGVGGYGGGYGGYNGGYGGYGGGYSGYPRYGGVGGIPSVGN</sequence>
<dbReference type="InterPro" id="IPR052872">
    <property type="entry name" value="ESR_Regulator"/>
</dbReference>
<evidence type="ECO:0000313" key="3">
    <source>
        <dbReference type="Proteomes" id="UP000729402"/>
    </source>
</evidence>
<feature type="chain" id="PRO_5035236519" description="Glycine rich protein" evidence="1">
    <location>
        <begin position="25"/>
        <end position="145"/>
    </location>
</feature>
<gene>
    <name evidence="2" type="ORF">GUJ93_ZPchr0006g41673</name>
</gene>
<dbReference type="PANTHER" id="PTHR37372">
    <property type="entry name" value="OS06G0316800 PROTEIN"/>
    <property type="match status" value="1"/>
</dbReference>
<reference evidence="2" key="2">
    <citation type="submission" date="2021-02" db="EMBL/GenBank/DDBJ databases">
        <authorList>
            <person name="Kimball J.A."/>
            <person name="Haas M.W."/>
            <person name="Macchietto M."/>
            <person name="Kono T."/>
            <person name="Duquette J."/>
            <person name="Shao M."/>
        </authorList>
    </citation>
    <scope>NUCLEOTIDE SEQUENCE</scope>
    <source>
        <tissue evidence="2">Fresh leaf tissue</tissue>
    </source>
</reference>
<evidence type="ECO:0000313" key="2">
    <source>
        <dbReference type="EMBL" id="KAG8075785.1"/>
    </source>
</evidence>
<proteinExistence type="predicted"/>
<dbReference type="PANTHER" id="PTHR37372:SF1">
    <property type="entry name" value="GEO07177P1"/>
    <property type="match status" value="1"/>
</dbReference>
<evidence type="ECO:0008006" key="4">
    <source>
        <dbReference type="Google" id="ProtNLM"/>
    </source>
</evidence>
<reference evidence="2" key="1">
    <citation type="journal article" date="2021" name="bioRxiv">
        <title>Whole Genome Assembly and Annotation of Northern Wild Rice, Zizania palustris L., Supports a Whole Genome Duplication in the Zizania Genus.</title>
        <authorList>
            <person name="Haas M."/>
            <person name="Kono T."/>
            <person name="Macchietto M."/>
            <person name="Millas R."/>
            <person name="McGilp L."/>
            <person name="Shao M."/>
            <person name="Duquette J."/>
            <person name="Hirsch C.N."/>
            <person name="Kimball J."/>
        </authorList>
    </citation>
    <scope>NUCLEOTIDE SEQUENCE</scope>
    <source>
        <tissue evidence="2">Fresh leaf tissue</tissue>
    </source>
</reference>
<dbReference type="AlphaFoldDB" id="A0A8J5SJA7"/>
<evidence type="ECO:0000256" key="1">
    <source>
        <dbReference type="SAM" id="SignalP"/>
    </source>
</evidence>
<comment type="caution">
    <text evidence="2">The sequence shown here is derived from an EMBL/GenBank/DDBJ whole genome shotgun (WGS) entry which is preliminary data.</text>
</comment>
<dbReference type="EMBL" id="JAAALK010000283">
    <property type="protein sequence ID" value="KAG8075785.1"/>
    <property type="molecule type" value="Genomic_DNA"/>
</dbReference>
<organism evidence="2 3">
    <name type="scientific">Zizania palustris</name>
    <name type="common">Northern wild rice</name>
    <dbReference type="NCBI Taxonomy" id="103762"/>
    <lineage>
        <taxon>Eukaryota</taxon>
        <taxon>Viridiplantae</taxon>
        <taxon>Streptophyta</taxon>
        <taxon>Embryophyta</taxon>
        <taxon>Tracheophyta</taxon>
        <taxon>Spermatophyta</taxon>
        <taxon>Magnoliopsida</taxon>
        <taxon>Liliopsida</taxon>
        <taxon>Poales</taxon>
        <taxon>Poaceae</taxon>
        <taxon>BOP clade</taxon>
        <taxon>Oryzoideae</taxon>
        <taxon>Oryzeae</taxon>
        <taxon>Zizaniinae</taxon>
        <taxon>Zizania</taxon>
    </lineage>
</organism>
<dbReference type="Proteomes" id="UP000729402">
    <property type="component" value="Unassembled WGS sequence"/>
</dbReference>
<protein>
    <recommendedName>
        <fullName evidence="4">Glycine rich protein</fullName>
    </recommendedName>
</protein>
<feature type="signal peptide" evidence="1">
    <location>
        <begin position="1"/>
        <end position="24"/>
    </location>
</feature>
<accession>A0A8J5SJA7</accession>